<protein>
    <submittedName>
        <fullName evidence="8">Transcriptional regulatory protein YycF</fullName>
    </submittedName>
</protein>
<dbReference type="PANTHER" id="PTHR48111:SF1">
    <property type="entry name" value="TWO-COMPONENT RESPONSE REGULATOR ORR33"/>
    <property type="match status" value="1"/>
</dbReference>
<dbReference type="SMART" id="SM00448">
    <property type="entry name" value="REC"/>
    <property type="match status" value="1"/>
</dbReference>
<keyword evidence="1" id="KW-0597">Phosphoprotein</keyword>
<dbReference type="GO" id="GO:0000976">
    <property type="term" value="F:transcription cis-regulatory region binding"/>
    <property type="evidence" value="ECO:0007669"/>
    <property type="project" value="TreeGrafter"/>
</dbReference>
<dbReference type="InterPro" id="IPR039420">
    <property type="entry name" value="WalR-like"/>
</dbReference>
<accession>A0A2S9YNV9</accession>
<evidence type="ECO:0000313" key="9">
    <source>
        <dbReference type="Proteomes" id="UP000238823"/>
    </source>
</evidence>
<gene>
    <name evidence="8" type="primary">yycF_2</name>
    <name evidence="8" type="ORF">ENSA7_36510</name>
</gene>
<dbReference type="Gene3D" id="3.40.50.2300">
    <property type="match status" value="1"/>
</dbReference>
<dbReference type="CDD" id="cd00156">
    <property type="entry name" value="REC"/>
    <property type="match status" value="1"/>
</dbReference>
<dbReference type="InterPro" id="IPR001789">
    <property type="entry name" value="Sig_transdc_resp-reg_receiver"/>
</dbReference>
<dbReference type="GO" id="GO:0032993">
    <property type="term" value="C:protein-DNA complex"/>
    <property type="evidence" value="ECO:0007669"/>
    <property type="project" value="TreeGrafter"/>
</dbReference>
<dbReference type="InterPro" id="IPR011006">
    <property type="entry name" value="CheY-like_superfamily"/>
</dbReference>
<comment type="caution">
    <text evidence="8">The sequence shown here is derived from an EMBL/GenBank/DDBJ whole genome shotgun (WGS) entry which is preliminary data.</text>
</comment>
<proteinExistence type="predicted"/>
<dbReference type="SUPFAM" id="SSF52172">
    <property type="entry name" value="CheY-like"/>
    <property type="match status" value="1"/>
</dbReference>
<dbReference type="EMBL" id="PVNL01000069">
    <property type="protein sequence ID" value="PRQ06775.1"/>
    <property type="molecule type" value="Genomic_DNA"/>
</dbReference>
<keyword evidence="3" id="KW-0805">Transcription regulation</keyword>
<dbReference type="GO" id="GO:0006355">
    <property type="term" value="P:regulation of DNA-templated transcription"/>
    <property type="evidence" value="ECO:0007669"/>
    <property type="project" value="TreeGrafter"/>
</dbReference>
<organism evidence="8 9">
    <name type="scientific">Enhygromyxa salina</name>
    <dbReference type="NCBI Taxonomy" id="215803"/>
    <lineage>
        <taxon>Bacteria</taxon>
        <taxon>Pseudomonadati</taxon>
        <taxon>Myxococcota</taxon>
        <taxon>Polyangia</taxon>
        <taxon>Nannocystales</taxon>
        <taxon>Nannocystaceae</taxon>
        <taxon>Enhygromyxa</taxon>
    </lineage>
</organism>
<dbReference type="Proteomes" id="UP000238823">
    <property type="component" value="Unassembled WGS sequence"/>
</dbReference>
<keyword evidence="5" id="KW-0804">Transcription</keyword>
<dbReference type="AlphaFoldDB" id="A0A2S9YNV9"/>
<reference evidence="8 9" key="1">
    <citation type="submission" date="2018-03" db="EMBL/GenBank/DDBJ databases">
        <title>Draft Genome Sequences of the Obligatory Marine Myxobacteria Enhygromyxa salina SWB007.</title>
        <authorList>
            <person name="Poehlein A."/>
            <person name="Moghaddam J.A."/>
            <person name="Harms H."/>
            <person name="Alanjari M."/>
            <person name="Koenig G.M."/>
            <person name="Daniel R."/>
            <person name="Schaeberle T.F."/>
        </authorList>
    </citation>
    <scope>NUCLEOTIDE SEQUENCE [LARGE SCALE GENOMIC DNA]</scope>
    <source>
        <strain evidence="8 9">SWB007</strain>
    </source>
</reference>
<dbReference type="PROSITE" id="PS50110">
    <property type="entry name" value="RESPONSE_REGULATORY"/>
    <property type="match status" value="1"/>
</dbReference>
<name>A0A2S9YNV9_9BACT</name>
<feature type="domain" description="Response regulatory" evidence="7">
    <location>
        <begin position="15"/>
        <end position="149"/>
    </location>
</feature>
<evidence type="ECO:0000259" key="7">
    <source>
        <dbReference type="PROSITE" id="PS50110"/>
    </source>
</evidence>
<keyword evidence="2" id="KW-0902">Two-component regulatory system</keyword>
<dbReference type="GO" id="GO:0005829">
    <property type="term" value="C:cytosol"/>
    <property type="evidence" value="ECO:0007669"/>
    <property type="project" value="TreeGrafter"/>
</dbReference>
<sequence>MIVPKPNVKVGAWKTIMVVDPDPDNRKRVVGLLREAALRASDSETATPPPANSRTLAVHEADNGSAAWALIEVVKPDLVVAEILLEGISGMQLLRRLRDRYGGDAPAMIFVTSMSNEVDRYWALRNGATAYVIKPFDDDFLRTRATKFFEDRVESGLDLDSNWVADP</sequence>
<dbReference type="GO" id="GO:0000156">
    <property type="term" value="F:phosphorelay response regulator activity"/>
    <property type="evidence" value="ECO:0007669"/>
    <property type="project" value="TreeGrafter"/>
</dbReference>
<evidence type="ECO:0000256" key="5">
    <source>
        <dbReference type="ARBA" id="ARBA00023163"/>
    </source>
</evidence>
<evidence type="ECO:0000256" key="6">
    <source>
        <dbReference type="PROSITE-ProRule" id="PRU00169"/>
    </source>
</evidence>
<keyword evidence="4" id="KW-0238">DNA-binding</keyword>
<comment type="caution">
    <text evidence="6">Lacks conserved residue(s) required for the propagation of feature annotation.</text>
</comment>
<dbReference type="PANTHER" id="PTHR48111">
    <property type="entry name" value="REGULATOR OF RPOS"/>
    <property type="match status" value="1"/>
</dbReference>
<evidence type="ECO:0000313" key="8">
    <source>
        <dbReference type="EMBL" id="PRQ06775.1"/>
    </source>
</evidence>
<evidence type="ECO:0000256" key="3">
    <source>
        <dbReference type="ARBA" id="ARBA00023015"/>
    </source>
</evidence>
<evidence type="ECO:0000256" key="2">
    <source>
        <dbReference type="ARBA" id="ARBA00023012"/>
    </source>
</evidence>
<evidence type="ECO:0000256" key="4">
    <source>
        <dbReference type="ARBA" id="ARBA00023125"/>
    </source>
</evidence>
<dbReference type="Pfam" id="PF00072">
    <property type="entry name" value="Response_reg"/>
    <property type="match status" value="1"/>
</dbReference>
<evidence type="ECO:0000256" key="1">
    <source>
        <dbReference type="ARBA" id="ARBA00022553"/>
    </source>
</evidence>